<feature type="region of interest" description="Disordered" evidence="1">
    <location>
        <begin position="964"/>
        <end position="1020"/>
    </location>
</feature>
<feature type="region of interest" description="Disordered" evidence="1">
    <location>
        <begin position="413"/>
        <end position="449"/>
    </location>
</feature>
<feature type="region of interest" description="Disordered" evidence="1">
    <location>
        <begin position="889"/>
        <end position="910"/>
    </location>
</feature>
<evidence type="ECO:0000313" key="2">
    <source>
        <dbReference type="EMBL" id="KAF5214031.1"/>
    </source>
</evidence>
<dbReference type="Proteomes" id="UP000583944">
    <property type="component" value="Unassembled WGS sequence"/>
</dbReference>
<feature type="compositionally biased region" description="Basic and acidic residues" evidence="1">
    <location>
        <begin position="209"/>
        <end position="218"/>
    </location>
</feature>
<feature type="region of interest" description="Disordered" evidence="1">
    <location>
        <begin position="351"/>
        <end position="375"/>
    </location>
</feature>
<sequence>MVGRADQAQRRKEYKARSLHHRHEGRAHHVREGNNARTRKQHSRHAEVLDVAASHGRVHSRNQAHHTQHRQLEHAPVHVTAPHVRQHAAVHPLLHRGAPIPDGVQQALVQRLPRKLPVLREARARVARNEVAHASRERHSVQHANSANHAVLHGGAGHRQCKHGAKKYAEVHRVRHDESQAREAHRHPRTRRVHAAPPLEGGRHTAVHAAEHSSEQRVAHHHPQRIKGSEHRQEVRQRNGARTLLRRGAWHPREHAERLQLQDGAQPAGHHHGNSHRTRNNAGDRREGAGSGGQRVGRDREGPKQHTLAAAGHRRSVAANDYRLVGSNEVTAVHGHSQLQDGGRIRRVAHPRRVAQHRSPRTAKPARLRRRHRHEAQMRAELRVACPPKRRRQRHHQQCRDGAPTAADVVLRQAPTSRRSRHGERRARHVAPPRRAAHRRRRGPRGRQRHRLRHLQGLRRPVLRRTVVRRAQTRRRRWRQAARLRQRRRVAQQRHAGRAVAPVHVRQVHRQAVTPVPALSTAAAARPRHRPRRSSKAAHVGVAHATRHGAEFPDDAGRPVFHRPQRLPVERQAPHDEPSAVTSERNGAVHHDGPTAGVPVERQRALRKFRTARVRRHRQKPAADAVAAHRQPRTGRKRRRPPQHQQRAIGQRTGVVVHYDGGCVGRHPALEHQPVRSVDLAPRHAQHSTPRRNHARTRVQRIVATEHSRVQRNTATDKLQHGAVHHHSPPTSHHGHEGHARHNQHGPHKPQARQHQHRCVRRGLRAGKIHKRRRPRGNQQGVRHRQHGPRGERAGQHKRTVQRLQIAHRQLHRPALVAPRRTRTAQRSTAHHVQHSTVQQRHVLHNDPHAVPRHPRYVEHRTHAVQHNVAQRHLARTGRYNEHRLQRHALADKHTRRSAQGRRQCGSSHRHARLAVPAAAARAHAHTVLHARRRSPGRVAVRVPVAGVAPNNVDAPSVAKTSRCVLLRRRQDTSTNVVARHPQMRPSRERQAHRHHPRQQRSVAHKAQRAPNSGHGASGVEHLPRDAVVHVALRQQHRPTGQAHRRIKRHRVVLRRRKVAPHKRHNGARHAHSPTHSHRMLAQQEVAVNKRHHGAAAGRNAALHRHAQPQRRLHQQPVHVQRTARRQRHAANHQHANSVTEHSRHVRARDGQHAPSQVHLVHHETRGRVAKAVGAAVRNTPLRNQHRVHHSDARARRKLVRHHHAAAGARLKPADQHIDALASRRVGQPPNNVQARSAQKRAVRQRHVAHAP</sequence>
<feature type="region of interest" description="Disordered" evidence="1">
    <location>
        <begin position="667"/>
        <end position="799"/>
    </location>
</feature>
<feature type="compositionally biased region" description="Basic residues" evidence="1">
    <location>
        <begin position="526"/>
        <end position="536"/>
    </location>
</feature>
<dbReference type="EMBL" id="JABDHM010000634">
    <property type="protein sequence ID" value="KAF5214031.1"/>
    <property type="molecule type" value="Genomic_DNA"/>
</dbReference>
<feature type="region of interest" description="Disordered" evidence="1">
    <location>
        <begin position="520"/>
        <end position="596"/>
    </location>
</feature>
<feature type="compositionally biased region" description="Basic residues" evidence="1">
    <location>
        <begin position="1238"/>
        <end position="1252"/>
    </location>
</feature>
<comment type="caution">
    <text evidence="2">The sequence shown here is derived from an EMBL/GenBank/DDBJ whole genome shotgun (WGS) entry which is preliminary data.</text>
</comment>
<dbReference type="VEuPathDB" id="TriTrypDB:ECC02_013408"/>
<feature type="region of interest" description="Disordered" evidence="1">
    <location>
        <begin position="611"/>
        <end position="651"/>
    </location>
</feature>
<feature type="compositionally biased region" description="Basic residues" evidence="1">
    <location>
        <begin position="12"/>
        <end position="29"/>
    </location>
</feature>
<feature type="compositionally biased region" description="Basic residues" evidence="1">
    <location>
        <begin position="184"/>
        <end position="194"/>
    </location>
</feature>
<evidence type="ECO:0000313" key="3">
    <source>
        <dbReference type="Proteomes" id="UP000583944"/>
    </source>
</evidence>
<feature type="compositionally biased region" description="Basic residues" evidence="1">
    <location>
        <begin position="471"/>
        <end position="497"/>
    </location>
</feature>
<gene>
    <name evidence="2" type="ORF">ECC02_013408</name>
</gene>
<reference evidence="2 3" key="1">
    <citation type="journal article" date="2019" name="Genome Biol. Evol.">
        <title>Nanopore Sequencing Significantly Improves Genome Assembly of the Protozoan Parasite Trypanosoma cruzi.</title>
        <authorList>
            <person name="Diaz-Viraque F."/>
            <person name="Pita S."/>
            <person name="Greif G."/>
            <person name="de Souza R.C.M."/>
            <person name="Iraola G."/>
            <person name="Robello C."/>
        </authorList>
    </citation>
    <scope>NUCLEOTIDE SEQUENCE [LARGE SCALE GENOMIC DNA]</scope>
    <source>
        <strain evidence="2 3">Berenice</strain>
    </source>
</reference>
<feature type="region of interest" description="Disordered" evidence="1">
    <location>
        <begin position="176"/>
        <end position="250"/>
    </location>
</feature>
<feature type="region of interest" description="Disordered" evidence="1">
    <location>
        <begin position="1224"/>
        <end position="1252"/>
    </location>
</feature>
<evidence type="ECO:0008006" key="4">
    <source>
        <dbReference type="Google" id="ProtNLM"/>
    </source>
</evidence>
<feature type="compositionally biased region" description="Basic residues" evidence="1">
    <location>
        <begin position="611"/>
        <end position="620"/>
    </location>
</feature>
<feature type="compositionally biased region" description="Basic residues" evidence="1">
    <location>
        <begin position="741"/>
        <end position="788"/>
    </location>
</feature>
<feature type="compositionally biased region" description="Basic residues" evidence="1">
    <location>
        <begin position="630"/>
        <end position="642"/>
    </location>
</feature>
<feature type="compositionally biased region" description="Basic residues" evidence="1">
    <location>
        <begin position="351"/>
        <end position="374"/>
    </location>
</feature>
<feature type="compositionally biased region" description="Basic residues" evidence="1">
    <location>
        <begin position="991"/>
        <end position="1008"/>
    </location>
</feature>
<feature type="compositionally biased region" description="Basic residues" evidence="1">
    <location>
        <begin position="418"/>
        <end position="449"/>
    </location>
</feature>
<name>A0A7J6XHW2_TRYCR</name>
<organism evidence="2 3">
    <name type="scientific">Trypanosoma cruzi</name>
    <dbReference type="NCBI Taxonomy" id="5693"/>
    <lineage>
        <taxon>Eukaryota</taxon>
        <taxon>Discoba</taxon>
        <taxon>Euglenozoa</taxon>
        <taxon>Kinetoplastea</taxon>
        <taxon>Metakinetoplastina</taxon>
        <taxon>Trypanosomatida</taxon>
        <taxon>Trypanosomatidae</taxon>
        <taxon>Trypanosoma</taxon>
        <taxon>Schizotrypanum</taxon>
    </lineage>
</organism>
<feature type="compositionally biased region" description="Basic and acidic residues" evidence="1">
    <location>
        <begin position="227"/>
        <end position="237"/>
    </location>
</feature>
<feature type="compositionally biased region" description="Basic residues" evidence="1">
    <location>
        <begin position="1122"/>
        <end position="1132"/>
    </location>
</feature>
<feature type="compositionally biased region" description="Basic and acidic residues" evidence="1">
    <location>
        <begin position="568"/>
        <end position="578"/>
    </location>
</feature>
<feature type="compositionally biased region" description="Basic and acidic residues" evidence="1">
    <location>
        <begin position="548"/>
        <end position="557"/>
    </location>
</feature>
<feature type="region of interest" description="Disordered" evidence="1">
    <location>
        <begin position="1122"/>
        <end position="1144"/>
    </location>
</feature>
<evidence type="ECO:0000256" key="1">
    <source>
        <dbReference type="SAM" id="MobiDB-lite"/>
    </source>
</evidence>
<feature type="region of interest" description="Disordered" evidence="1">
    <location>
        <begin position="263"/>
        <end position="315"/>
    </location>
</feature>
<accession>A0A7J6XHW2</accession>
<protein>
    <recommendedName>
        <fullName evidence="4">Dispersed protein family protein 1 (DGF-1)</fullName>
    </recommendedName>
</protein>
<dbReference type="AlphaFoldDB" id="A0A7J6XHW2"/>
<feature type="region of interest" description="Disordered" evidence="1">
    <location>
        <begin position="1"/>
        <end position="44"/>
    </location>
</feature>
<feature type="compositionally biased region" description="Basic residues" evidence="1">
    <location>
        <begin position="269"/>
        <end position="279"/>
    </location>
</feature>
<feature type="region of interest" description="Disordered" evidence="1">
    <location>
        <begin position="1059"/>
        <end position="1078"/>
    </location>
</feature>
<proteinExistence type="predicted"/>
<feature type="region of interest" description="Disordered" evidence="1">
    <location>
        <begin position="471"/>
        <end position="506"/>
    </location>
</feature>
<feature type="compositionally biased region" description="Basic residues" evidence="1">
    <location>
        <begin position="684"/>
        <end position="699"/>
    </location>
</feature>